<proteinExistence type="predicted"/>
<keyword evidence="6" id="KW-0472">Membrane</keyword>
<feature type="domain" description="PX" evidence="8">
    <location>
        <begin position="78"/>
        <end position="233"/>
    </location>
</feature>
<keyword evidence="3" id="KW-0967">Endosome</keyword>
<keyword evidence="5" id="KW-0446">Lipid-binding</keyword>
<dbReference type="InterPro" id="IPR001683">
    <property type="entry name" value="PX_dom"/>
</dbReference>
<evidence type="ECO:0000259" key="8">
    <source>
        <dbReference type="PROSITE" id="PS50195"/>
    </source>
</evidence>
<protein>
    <submittedName>
        <fullName evidence="9">Putative sorting nexin-21-like</fullName>
    </submittedName>
</protein>
<dbReference type="SUPFAM" id="SSF64268">
    <property type="entry name" value="PX domain"/>
    <property type="match status" value="1"/>
</dbReference>
<keyword evidence="2" id="KW-0813">Transport</keyword>
<evidence type="ECO:0000256" key="3">
    <source>
        <dbReference type="ARBA" id="ARBA00022753"/>
    </source>
</evidence>
<keyword evidence="10" id="KW-1185">Reference proteome</keyword>
<dbReference type="PANTHER" id="PTHR20939:SF11">
    <property type="entry name" value="LD12265P"/>
    <property type="match status" value="1"/>
</dbReference>
<evidence type="ECO:0000313" key="9">
    <source>
        <dbReference type="EMBL" id="PIK42626.1"/>
    </source>
</evidence>
<feature type="region of interest" description="Disordered" evidence="7">
    <location>
        <begin position="1"/>
        <end position="50"/>
    </location>
</feature>
<evidence type="ECO:0000256" key="1">
    <source>
        <dbReference type="ARBA" id="ARBA00004469"/>
    </source>
</evidence>
<evidence type="ECO:0000256" key="5">
    <source>
        <dbReference type="ARBA" id="ARBA00023121"/>
    </source>
</evidence>
<dbReference type="PANTHER" id="PTHR20939">
    <property type="entry name" value="SORTING NEXIN 20, 21"/>
    <property type="match status" value="1"/>
</dbReference>
<dbReference type="GO" id="GO:0015031">
    <property type="term" value="P:protein transport"/>
    <property type="evidence" value="ECO:0007669"/>
    <property type="project" value="UniProtKB-KW"/>
</dbReference>
<dbReference type="OrthoDB" id="5975050at2759"/>
<evidence type="ECO:0000256" key="2">
    <source>
        <dbReference type="ARBA" id="ARBA00022448"/>
    </source>
</evidence>
<dbReference type="GO" id="GO:1901981">
    <property type="term" value="F:phosphatidylinositol phosphate binding"/>
    <property type="evidence" value="ECO:0007669"/>
    <property type="project" value="TreeGrafter"/>
</dbReference>
<dbReference type="AlphaFoldDB" id="A0A2G8K3N4"/>
<feature type="compositionally biased region" description="Acidic residues" evidence="7">
    <location>
        <begin position="19"/>
        <end position="41"/>
    </location>
</feature>
<dbReference type="InterPro" id="IPR039937">
    <property type="entry name" value="SNX20/SNX21"/>
</dbReference>
<comment type="caution">
    <text evidence="9">The sequence shown here is derived from an EMBL/GenBank/DDBJ whole genome shotgun (WGS) entry which is preliminary data.</text>
</comment>
<dbReference type="Pfam" id="PF00787">
    <property type="entry name" value="PX"/>
    <property type="match status" value="1"/>
</dbReference>
<dbReference type="PROSITE" id="PS50195">
    <property type="entry name" value="PX"/>
    <property type="match status" value="1"/>
</dbReference>
<gene>
    <name evidence="9" type="ORF">BSL78_20528</name>
</gene>
<evidence type="ECO:0000256" key="6">
    <source>
        <dbReference type="ARBA" id="ARBA00023136"/>
    </source>
</evidence>
<accession>A0A2G8K3N4</accession>
<dbReference type="EMBL" id="MRZV01000920">
    <property type="protein sequence ID" value="PIK42626.1"/>
    <property type="molecule type" value="Genomic_DNA"/>
</dbReference>
<organism evidence="9 10">
    <name type="scientific">Stichopus japonicus</name>
    <name type="common">Sea cucumber</name>
    <dbReference type="NCBI Taxonomy" id="307972"/>
    <lineage>
        <taxon>Eukaryota</taxon>
        <taxon>Metazoa</taxon>
        <taxon>Echinodermata</taxon>
        <taxon>Eleutherozoa</taxon>
        <taxon>Echinozoa</taxon>
        <taxon>Holothuroidea</taxon>
        <taxon>Aspidochirotacea</taxon>
        <taxon>Aspidochirotida</taxon>
        <taxon>Stichopodidae</taxon>
        <taxon>Apostichopus</taxon>
    </lineage>
</organism>
<evidence type="ECO:0000256" key="7">
    <source>
        <dbReference type="SAM" id="MobiDB-lite"/>
    </source>
</evidence>
<evidence type="ECO:0000313" key="10">
    <source>
        <dbReference type="Proteomes" id="UP000230750"/>
    </source>
</evidence>
<sequence>MTFNDGLGLDGMGIPGDSDLGDDEGDDGLNDDDDGDGDDDTGSQGASFSSLPSGRNFKIYGVSELCPYGDEEKTLSSSKPAFSVTSAKTMKDGHKKFVHKVDKLVISPSCPCICLTVVHHAINHISPILCPCICSYSCTPLPSIVTLDRHLQATIEKRYSDFLDLHKQLTKLFPQVMEHIYFPRKAFTGNFRHQFIAERSRAFEQYLSHIYTSEDIRLSMPYQDFFYATDIRRAYKFMSEGKFQEAIPLLQNASHLQAKLLGEEYPDTVVTFSL</sequence>
<dbReference type="Proteomes" id="UP000230750">
    <property type="component" value="Unassembled WGS sequence"/>
</dbReference>
<keyword evidence="4" id="KW-0653">Protein transport</keyword>
<evidence type="ECO:0000256" key="4">
    <source>
        <dbReference type="ARBA" id="ARBA00022927"/>
    </source>
</evidence>
<dbReference type="STRING" id="307972.A0A2G8K3N4"/>
<reference evidence="9 10" key="1">
    <citation type="journal article" date="2017" name="PLoS Biol.">
        <title>The sea cucumber genome provides insights into morphological evolution and visceral regeneration.</title>
        <authorList>
            <person name="Zhang X."/>
            <person name="Sun L."/>
            <person name="Yuan J."/>
            <person name="Sun Y."/>
            <person name="Gao Y."/>
            <person name="Zhang L."/>
            <person name="Li S."/>
            <person name="Dai H."/>
            <person name="Hamel J.F."/>
            <person name="Liu C."/>
            <person name="Yu Y."/>
            <person name="Liu S."/>
            <person name="Lin W."/>
            <person name="Guo K."/>
            <person name="Jin S."/>
            <person name="Xu P."/>
            <person name="Storey K.B."/>
            <person name="Huan P."/>
            <person name="Zhang T."/>
            <person name="Zhou Y."/>
            <person name="Zhang J."/>
            <person name="Lin C."/>
            <person name="Li X."/>
            <person name="Xing L."/>
            <person name="Huo D."/>
            <person name="Sun M."/>
            <person name="Wang L."/>
            <person name="Mercier A."/>
            <person name="Li F."/>
            <person name="Yang H."/>
            <person name="Xiang J."/>
        </authorList>
    </citation>
    <scope>NUCLEOTIDE SEQUENCE [LARGE SCALE GENOMIC DNA]</scope>
    <source>
        <strain evidence="9">Shaxun</strain>
        <tissue evidence="9">Muscle</tissue>
    </source>
</reference>
<name>A0A2G8K3N4_STIJA</name>
<dbReference type="Gene3D" id="3.30.1520.10">
    <property type="entry name" value="Phox-like domain"/>
    <property type="match status" value="1"/>
</dbReference>
<comment type="subcellular location">
    <subcellularLocation>
        <location evidence="1">Early endosome membrane</location>
        <topology evidence="1">Peripheral membrane protein</topology>
        <orientation evidence="1">Cytoplasmic side</orientation>
    </subcellularLocation>
</comment>
<dbReference type="GO" id="GO:0031901">
    <property type="term" value="C:early endosome membrane"/>
    <property type="evidence" value="ECO:0007669"/>
    <property type="project" value="UniProtKB-SubCell"/>
</dbReference>
<dbReference type="InterPro" id="IPR036871">
    <property type="entry name" value="PX_dom_sf"/>
</dbReference>